<comment type="caution">
    <text evidence="3">The sequence shown here is derived from an EMBL/GenBank/DDBJ whole genome shotgun (WGS) entry which is preliminary data.</text>
</comment>
<evidence type="ECO:0000256" key="1">
    <source>
        <dbReference type="ARBA" id="ARBA00023125"/>
    </source>
</evidence>
<dbReference type="Gene3D" id="1.10.260.40">
    <property type="entry name" value="lambda repressor-like DNA-binding domains"/>
    <property type="match status" value="1"/>
</dbReference>
<dbReference type="InterPro" id="IPR010982">
    <property type="entry name" value="Lambda_DNA-bd_dom_sf"/>
</dbReference>
<dbReference type="AlphaFoldDB" id="A0A087A5Y9"/>
<protein>
    <submittedName>
        <fullName evidence="3">HigA family addiction module antidote protein</fullName>
    </submittedName>
</protein>
<feature type="domain" description="HTH cro/C1-type" evidence="2">
    <location>
        <begin position="53"/>
        <end position="94"/>
    </location>
</feature>
<evidence type="ECO:0000313" key="3">
    <source>
        <dbReference type="EMBL" id="KFI54189.1"/>
    </source>
</evidence>
<dbReference type="PROSITE" id="PS50943">
    <property type="entry name" value="HTH_CROC1"/>
    <property type="match status" value="1"/>
</dbReference>
<dbReference type="PANTHER" id="PTHR36924:SF1">
    <property type="entry name" value="ANTITOXIN HIGA-1"/>
    <property type="match status" value="1"/>
</dbReference>
<dbReference type="SUPFAM" id="SSF47413">
    <property type="entry name" value="lambda repressor-like DNA-binding domains"/>
    <property type="match status" value="1"/>
</dbReference>
<sequence length="121" mass="13155">MCDSKTITEHITCNPASTGSYGRKFEDAEVLSTPGEILEEEFLEPLGISHYRLAKTIGVSQSAISDIVHGRRAITARMSLLLGMALGTGPHFWLNLQNTYDLKIAEANGLPDITPLVAREA</sequence>
<keyword evidence="1" id="KW-0238">DNA-binding</keyword>
<evidence type="ECO:0000313" key="4">
    <source>
        <dbReference type="Proteomes" id="UP000029072"/>
    </source>
</evidence>
<dbReference type="RefSeq" id="WP_081887318.1">
    <property type="nucleotide sequence ID" value="NZ_JDUV01000016.1"/>
</dbReference>
<accession>A0A087A5Y9</accession>
<gene>
    <name evidence="3" type="ORF">BCAL_1579</name>
</gene>
<dbReference type="Pfam" id="PF01381">
    <property type="entry name" value="HTH_3"/>
    <property type="match status" value="1"/>
</dbReference>
<organism evidence="3 4">
    <name type="scientific">Bifidobacterium callitrichos DSM 23973</name>
    <dbReference type="NCBI Taxonomy" id="1437609"/>
    <lineage>
        <taxon>Bacteria</taxon>
        <taxon>Bacillati</taxon>
        <taxon>Actinomycetota</taxon>
        <taxon>Actinomycetes</taxon>
        <taxon>Bifidobacteriales</taxon>
        <taxon>Bifidobacteriaceae</taxon>
        <taxon>Bifidobacterium</taxon>
    </lineage>
</organism>
<dbReference type="NCBIfam" id="TIGR02607">
    <property type="entry name" value="antidote_HigA"/>
    <property type="match status" value="1"/>
</dbReference>
<dbReference type="eggNOG" id="COG3093">
    <property type="taxonomic scope" value="Bacteria"/>
</dbReference>
<name>A0A087A5Y9_9BIFI</name>
<dbReference type="GO" id="GO:0003677">
    <property type="term" value="F:DNA binding"/>
    <property type="evidence" value="ECO:0007669"/>
    <property type="project" value="UniProtKB-KW"/>
</dbReference>
<evidence type="ECO:0000259" key="2">
    <source>
        <dbReference type="PROSITE" id="PS50943"/>
    </source>
</evidence>
<dbReference type="Proteomes" id="UP000029072">
    <property type="component" value="Unassembled WGS sequence"/>
</dbReference>
<dbReference type="EMBL" id="JGYS01000009">
    <property type="protein sequence ID" value="KFI54189.1"/>
    <property type="molecule type" value="Genomic_DNA"/>
</dbReference>
<dbReference type="OrthoDB" id="3174593at2"/>
<dbReference type="SMART" id="SM00530">
    <property type="entry name" value="HTH_XRE"/>
    <property type="match status" value="1"/>
</dbReference>
<proteinExistence type="predicted"/>
<reference evidence="3 4" key="1">
    <citation type="submission" date="2014-03" db="EMBL/GenBank/DDBJ databases">
        <title>Genomics of Bifidobacteria.</title>
        <authorList>
            <person name="Ventura M."/>
            <person name="Milani C."/>
            <person name="Lugli G.A."/>
        </authorList>
    </citation>
    <scope>NUCLEOTIDE SEQUENCE [LARGE SCALE GENOMIC DNA]</scope>
    <source>
        <strain evidence="3 4">DSM 23973</strain>
    </source>
</reference>
<dbReference type="CDD" id="cd00093">
    <property type="entry name" value="HTH_XRE"/>
    <property type="match status" value="1"/>
</dbReference>
<dbReference type="InterPro" id="IPR013430">
    <property type="entry name" value="Toxin_antidote_HigA"/>
</dbReference>
<dbReference type="PANTHER" id="PTHR36924">
    <property type="entry name" value="ANTITOXIN HIGA-1"/>
    <property type="match status" value="1"/>
</dbReference>
<dbReference type="InterPro" id="IPR001387">
    <property type="entry name" value="Cro/C1-type_HTH"/>
</dbReference>